<sequence length="105" mass="11884">MVSQTLKWKTLQYLGCGRSNWRVVVKYKPRGRIESQEVVVQEKAYVNVNEIPHYKNNASLRRFQIPFSGGLNSCKTFGGGWENRRLYGCRTAAIWVVSVTNGGGS</sequence>
<evidence type="ECO:0000313" key="1">
    <source>
        <dbReference type="EMBL" id="MED6198350.1"/>
    </source>
</evidence>
<dbReference type="Proteomes" id="UP001341840">
    <property type="component" value="Unassembled WGS sequence"/>
</dbReference>
<keyword evidence="2" id="KW-1185">Reference proteome</keyword>
<name>A0ABU6XNB9_9FABA</name>
<organism evidence="1 2">
    <name type="scientific">Stylosanthes scabra</name>
    <dbReference type="NCBI Taxonomy" id="79078"/>
    <lineage>
        <taxon>Eukaryota</taxon>
        <taxon>Viridiplantae</taxon>
        <taxon>Streptophyta</taxon>
        <taxon>Embryophyta</taxon>
        <taxon>Tracheophyta</taxon>
        <taxon>Spermatophyta</taxon>
        <taxon>Magnoliopsida</taxon>
        <taxon>eudicotyledons</taxon>
        <taxon>Gunneridae</taxon>
        <taxon>Pentapetalae</taxon>
        <taxon>rosids</taxon>
        <taxon>fabids</taxon>
        <taxon>Fabales</taxon>
        <taxon>Fabaceae</taxon>
        <taxon>Papilionoideae</taxon>
        <taxon>50 kb inversion clade</taxon>
        <taxon>dalbergioids sensu lato</taxon>
        <taxon>Dalbergieae</taxon>
        <taxon>Pterocarpus clade</taxon>
        <taxon>Stylosanthes</taxon>
    </lineage>
</organism>
<accession>A0ABU6XNB9</accession>
<reference evidence="1 2" key="1">
    <citation type="journal article" date="2023" name="Plants (Basel)">
        <title>Bridging the Gap: Combining Genomics and Transcriptomics Approaches to Understand Stylosanthes scabra, an Orphan Legume from the Brazilian Caatinga.</title>
        <authorList>
            <person name="Ferreira-Neto J.R.C."/>
            <person name="da Silva M.D."/>
            <person name="Binneck E."/>
            <person name="de Melo N.F."/>
            <person name="da Silva R.H."/>
            <person name="de Melo A.L.T.M."/>
            <person name="Pandolfi V."/>
            <person name="Bustamante F.O."/>
            <person name="Brasileiro-Vidal A.C."/>
            <person name="Benko-Iseppon A.M."/>
        </authorList>
    </citation>
    <scope>NUCLEOTIDE SEQUENCE [LARGE SCALE GENOMIC DNA]</scope>
    <source>
        <tissue evidence="1">Leaves</tissue>
    </source>
</reference>
<proteinExistence type="predicted"/>
<gene>
    <name evidence="1" type="ORF">PIB30_065519</name>
</gene>
<comment type="caution">
    <text evidence="1">The sequence shown here is derived from an EMBL/GenBank/DDBJ whole genome shotgun (WGS) entry which is preliminary data.</text>
</comment>
<protein>
    <submittedName>
        <fullName evidence="1">Uncharacterized protein</fullName>
    </submittedName>
</protein>
<evidence type="ECO:0000313" key="2">
    <source>
        <dbReference type="Proteomes" id="UP001341840"/>
    </source>
</evidence>
<dbReference type="EMBL" id="JASCZI010212102">
    <property type="protein sequence ID" value="MED6198350.1"/>
    <property type="molecule type" value="Genomic_DNA"/>
</dbReference>